<sequence>MLQLLSQGELTKFSFDKTGNPQSHNAVIPVVSQTQRVLQQAWINTLQLSDDKFGLEADFLSLAGDSIGAINLVSYLGRKHLKISLRDVLKYPVLGAMTGQLKRESDNTHLQPTEYEYTYPWPPGQADFLT</sequence>
<dbReference type="Pfam" id="PF00550">
    <property type="entry name" value="PP-binding"/>
    <property type="match status" value="1"/>
</dbReference>
<dbReference type="SUPFAM" id="SSF47336">
    <property type="entry name" value="ACP-like"/>
    <property type="match status" value="1"/>
</dbReference>
<evidence type="ECO:0000313" key="5">
    <source>
        <dbReference type="Proteomes" id="UP000325433"/>
    </source>
</evidence>
<dbReference type="GO" id="GO:0043041">
    <property type="term" value="P:amino acid activation for nonribosomal peptide biosynthetic process"/>
    <property type="evidence" value="ECO:0007669"/>
    <property type="project" value="TreeGrafter"/>
</dbReference>
<dbReference type="GO" id="GO:0031177">
    <property type="term" value="F:phosphopantetheine binding"/>
    <property type="evidence" value="ECO:0007669"/>
    <property type="project" value="TreeGrafter"/>
</dbReference>
<dbReference type="GO" id="GO:0016874">
    <property type="term" value="F:ligase activity"/>
    <property type="evidence" value="ECO:0007669"/>
    <property type="project" value="UniProtKB-KW"/>
</dbReference>
<evidence type="ECO:0000313" key="4">
    <source>
        <dbReference type="EMBL" id="KAE8316609.1"/>
    </source>
</evidence>
<dbReference type="PANTHER" id="PTHR45527">
    <property type="entry name" value="NONRIBOSOMAL PEPTIDE SYNTHETASE"/>
    <property type="match status" value="1"/>
</dbReference>
<name>A0A5N6W9W8_9EURO</name>
<keyword evidence="1" id="KW-0436">Ligase</keyword>
<evidence type="ECO:0000259" key="3">
    <source>
        <dbReference type="PROSITE" id="PS50075"/>
    </source>
</evidence>
<dbReference type="Gene3D" id="1.10.1200.10">
    <property type="entry name" value="ACP-like"/>
    <property type="match status" value="1"/>
</dbReference>
<dbReference type="GO" id="GO:0005737">
    <property type="term" value="C:cytoplasm"/>
    <property type="evidence" value="ECO:0007669"/>
    <property type="project" value="TreeGrafter"/>
</dbReference>
<feature type="domain" description="Carrier" evidence="3">
    <location>
        <begin position="29"/>
        <end position="105"/>
    </location>
</feature>
<comment type="similarity">
    <text evidence="2">Belongs to the NRP synthetase family.</text>
</comment>
<reference evidence="5" key="1">
    <citation type="submission" date="2019-04" db="EMBL/GenBank/DDBJ databases">
        <title>Friends and foes A comparative genomics studyof 23 Aspergillus species from section Flavi.</title>
        <authorList>
            <consortium name="DOE Joint Genome Institute"/>
            <person name="Kjaerbolling I."/>
            <person name="Vesth T."/>
            <person name="Frisvad J.C."/>
            <person name="Nybo J.L."/>
            <person name="Theobald S."/>
            <person name="Kildgaard S."/>
            <person name="Isbrandt T."/>
            <person name="Kuo A."/>
            <person name="Sato A."/>
            <person name="Lyhne E.K."/>
            <person name="Kogle M.E."/>
            <person name="Wiebenga A."/>
            <person name="Kun R.S."/>
            <person name="Lubbers R.J."/>
            <person name="Makela M.R."/>
            <person name="Barry K."/>
            <person name="Chovatia M."/>
            <person name="Clum A."/>
            <person name="Daum C."/>
            <person name="Haridas S."/>
            <person name="He G."/>
            <person name="LaButti K."/>
            <person name="Lipzen A."/>
            <person name="Mondo S."/>
            <person name="Riley R."/>
            <person name="Salamov A."/>
            <person name="Simmons B.A."/>
            <person name="Magnuson J.K."/>
            <person name="Henrissat B."/>
            <person name="Mortensen U.H."/>
            <person name="Larsen T.O."/>
            <person name="Devries R.P."/>
            <person name="Grigoriev I.V."/>
            <person name="Machida M."/>
            <person name="Baker S.E."/>
            <person name="Andersen M.R."/>
        </authorList>
    </citation>
    <scope>NUCLEOTIDE SEQUENCE [LARGE SCALE GENOMIC DNA]</scope>
    <source>
        <strain evidence="5">CBS 130015</strain>
    </source>
</reference>
<dbReference type="PANTHER" id="PTHR45527:SF1">
    <property type="entry name" value="FATTY ACID SYNTHASE"/>
    <property type="match status" value="1"/>
</dbReference>
<dbReference type="Proteomes" id="UP000325433">
    <property type="component" value="Unassembled WGS sequence"/>
</dbReference>
<evidence type="ECO:0000256" key="1">
    <source>
        <dbReference type="ARBA" id="ARBA00022598"/>
    </source>
</evidence>
<dbReference type="AlphaFoldDB" id="A0A5N6W9W8"/>
<dbReference type="PROSITE" id="PS50075">
    <property type="entry name" value="CARRIER"/>
    <property type="match status" value="1"/>
</dbReference>
<evidence type="ECO:0000256" key="2">
    <source>
        <dbReference type="ARBA" id="ARBA00029454"/>
    </source>
</evidence>
<keyword evidence="5" id="KW-1185">Reference proteome</keyword>
<dbReference type="EMBL" id="ML738306">
    <property type="protein sequence ID" value="KAE8316609.1"/>
    <property type="molecule type" value="Genomic_DNA"/>
</dbReference>
<accession>A0A5N6W9W8</accession>
<proteinExistence type="inferred from homology"/>
<protein>
    <recommendedName>
        <fullName evidence="3">Carrier domain-containing protein</fullName>
    </recommendedName>
</protein>
<dbReference type="GO" id="GO:0044550">
    <property type="term" value="P:secondary metabolite biosynthetic process"/>
    <property type="evidence" value="ECO:0007669"/>
    <property type="project" value="TreeGrafter"/>
</dbReference>
<organism evidence="4 5">
    <name type="scientific">Aspergillus transmontanensis</name>
    <dbReference type="NCBI Taxonomy" id="1034304"/>
    <lineage>
        <taxon>Eukaryota</taxon>
        <taxon>Fungi</taxon>
        <taxon>Dikarya</taxon>
        <taxon>Ascomycota</taxon>
        <taxon>Pezizomycotina</taxon>
        <taxon>Eurotiomycetes</taxon>
        <taxon>Eurotiomycetidae</taxon>
        <taxon>Eurotiales</taxon>
        <taxon>Aspergillaceae</taxon>
        <taxon>Aspergillus</taxon>
        <taxon>Aspergillus subgen. Circumdati</taxon>
    </lineage>
</organism>
<dbReference type="InterPro" id="IPR036736">
    <property type="entry name" value="ACP-like_sf"/>
</dbReference>
<gene>
    <name evidence="4" type="ORF">BDV41DRAFT_573893</name>
</gene>
<dbReference type="InterPro" id="IPR009081">
    <property type="entry name" value="PP-bd_ACP"/>
</dbReference>